<accession>A0A165R3N7</accession>
<dbReference type="AlphaFoldDB" id="A0A165R3N7"/>
<dbReference type="GO" id="GO:0004867">
    <property type="term" value="F:serine-type endopeptidase inhibitor activity"/>
    <property type="evidence" value="ECO:0007669"/>
    <property type="project" value="InterPro"/>
</dbReference>
<gene>
    <name evidence="1" type="ORF">NEOLEDRAFT_1136554</name>
</gene>
<dbReference type="SUPFAM" id="SSF50370">
    <property type="entry name" value="Ricin B-like lectins"/>
    <property type="match status" value="1"/>
</dbReference>
<sequence>MSTLATGCYTITNDQFSNLAYLPDPDRGSPIVANVPQDSNGEKWNLSELGNGKYTIQNVGHANYANTGHQGAVGTQISGWPDAQQFNIQETNVKGRYTIATTDSRLFWGFNDDQNQTPITLSNNGADRRNWWIFAKCSYTYVGPRSR</sequence>
<dbReference type="InterPro" id="IPR031755">
    <property type="entry name" value="Inhibitor_I66"/>
</dbReference>
<keyword evidence="2" id="KW-1185">Reference proteome</keyword>
<dbReference type="CDD" id="cd23714">
    <property type="entry name" value="beta-trefoil_Ricin_MtaL"/>
    <property type="match status" value="1"/>
</dbReference>
<dbReference type="OrthoDB" id="3266227at2759"/>
<evidence type="ECO:0008006" key="3">
    <source>
        <dbReference type="Google" id="ProtNLM"/>
    </source>
</evidence>
<evidence type="ECO:0000313" key="1">
    <source>
        <dbReference type="EMBL" id="KZT23261.1"/>
    </source>
</evidence>
<name>A0A165R3N7_9AGAM</name>
<dbReference type="Proteomes" id="UP000076761">
    <property type="component" value="Unassembled WGS sequence"/>
</dbReference>
<dbReference type="Pfam" id="PF16850">
    <property type="entry name" value="Inhibitor_I66"/>
    <property type="match status" value="1"/>
</dbReference>
<dbReference type="InterPro" id="IPR035992">
    <property type="entry name" value="Ricin_B-like_lectins"/>
</dbReference>
<dbReference type="STRING" id="1314782.A0A165R3N7"/>
<proteinExistence type="predicted"/>
<dbReference type="EMBL" id="KV425586">
    <property type="protein sequence ID" value="KZT23261.1"/>
    <property type="molecule type" value="Genomic_DNA"/>
</dbReference>
<organism evidence="1 2">
    <name type="scientific">Neolentinus lepideus HHB14362 ss-1</name>
    <dbReference type="NCBI Taxonomy" id="1314782"/>
    <lineage>
        <taxon>Eukaryota</taxon>
        <taxon>Fungi</taxon>
        <taxon>Dikarya</taxon>
        <taxon>Basidiomycota</taxon>
        <taxon>Agaricomycotina</taxon>
        <taxon>Agaricomycetes</taxon>
        <taxon>Gloeophyllales</taxon>
        <taxon>Gloeophyllaceae</taxon>
        <taxon>Neolentinus</taxon>
    </lineage>
</organism>
<dbReference type="InParanoid" id="A0A165R3N7"/>
<evidence type="ECO:0000313" key="2">
    <source>
        <dbReference type="Proteomes" id="UP000076761"/>
    </source>
</evidence>
<protein>
    <recommendedName>
        <fullName evidence="3">Ricin B lectin domain-containing protein</fullName>
    </recommendedName>
</protein>
<reference evidence="1 2" key="1">
    <citation type="journal article" date="2016" name="Mol. Biol. Evol.">
        <title>Comparative Genomics of Early-Diverging Mushroom-Forming Fungi Provides Insights into the Origins of Lignocellulose Decay Capabilities.</title>
        <authorList>
            <person name="Nagy L.G."/>
            <person name="Riley R."/>
            <person name="Tritt A."/>
            <person name="Adam C."/>
            <person name="Daum C."/>
            <person name="Floudas D."/>
            <person name="Sun H."/>
            <person name="Yadav J.S."/>
            <person name="Pangilinan J."/>
            <person name="Larsson K.H."/>
            <person name="Matsuura K."/>
            <person name="Barry K."/>
            <person name="Labutti K."/>
            <person name="Kuo R."/>
            <person name="Ohm R.A."/>
            <person name="Bhattacharya S.S."/>
            <person name="Shirouzu T."/>
            <person name="Yoshinaga Y."/>
            <person name="Martin F.M."/>
            <person name="Grigoriev I.V."/>
            <person name="Hibbett D.S."/>
        </authorList>
    </citation>
    <scope>NUCLEOTIDE SEQUENCE [LARGE SCALE GENOMIC DNA]</scope>
    <source>
        <strain evidence="1 2">HHB14362 ss-1</strain>
    </source>
</reference>
<dbReference type="Gene3D" id="2.80.10.50">
    <property type="match status" value="1"/>
</dbReference>